<evidence type="ECO:0000256" key="2">
    <source>
        <dbReference type="ARBA" id="ARBA00023125"/>
    </source>
</evidence>
<dbReference type="PROSITE" id="PS50949">
    <property type="entry name" value="HTH_GNTR"/>
    <property type="match status" value="1"/>
</dbReference>
<keyword evidence="3" id="KW-0804">Transcription</keyword>
<evidence type="ECO:0000313" key="5">
    <source>
        <dbReference type="EMBL" id="MBO8414894.1"/>
    </source>
</evidence>
<feature type="domain" description="HTH gntR-type" evidence="4">
    <location>
        <begin position="2"/>
        <end position="70"/>
    </location>
</feature>
<accession>A0A9D9GSJ4</accession>
<gene>
    <name evidence="5" type="ORF">IAB19_00735</name>
</gene>
<dbReference type="InterPro" id="IPR000524">
    <property type="entry name" value="Tscrpt_reg_HTH_GntR"/>
</dbReference>
<proteinExistence type="predicted"/>
<dbReference type="AlphaFoldDB" id="A0A9D9GSJ4"/>
<dbReference type="Gene3D" id="1.10.10.10">
    <property type="entry name" value="Winged helix-like DNA-binding domain superfamily/Winged helix DNA-binding domain"/>
    <property type="match status" value="1"/>
</dbReference>
<dbReference type="GO" id="GO:0003677">
    <property type="term" value="F:DNA binding"/>
    <property type="evidence" value="ECO:0007669"/>
    <property type="project" value="UniProtKB-KW"/>
</dbReference>
<dbReference type="SMART" id="SM00895">
    <property type="entry name" value="FCD"/>
    <property type="match status" value="1"/>
</dbReference>
<dbReference type="PANTHER" id="PTHR43537">
    <property type="entry name" value="TRANSCRIPTIONAL REGULATOR, GNTR FAMILY"/>
    <property type="match status" value="1"/>
</dbReference>
<evidence type="ECO:0000313" key="6">
    <source>
        <dbReference type="Proteomes" id="UP000823631"/>
    </source>
</evidence>
<sequence>MLPLSERVASALIAHILNEGLSQGDKLPNEKLLCEKLDVGRSTLREAVRMLASRNILVVKHGSGIYVSDKPGLSDDPLGLAFIRDKEKLVLDLVDFRLMVEPRTVALAAQKATPEQVAQLKELCLEVERCIAAKEPHARADAAFHTKLGELSGNLVMPNLEPIMFKAIELFAHMCIRNSREETISSHRQIVRFIEEHDSVGAMDAMVMHLTLNRSSLIKYLKSQEHKSA</sequence>
<dbReference type="InterPro" id="IPR036390">
    <property type="entry name" value="WH_DNA-bd_sf"/>
</dbReference>
<evidence type="ECO:0000256" key="3">
    <source>
        <dbReference type="ARBA" id="ARBA00023163"/>
    </source>
</evidence>
<reference evidence="5" key="2">
    <citation type="journal article" date="2021" name="PeerJ">
        <title>Extensive microbial diversity within the chicken gut microbiome revealed by metagenomics and culture.</title>
        <authorList>
            <person name="Gilroy R."/>
            <person name="Ravi A."/>
            <person name="Getino M."/>
            <person name="Pursley I."/>
            <person name="Horton D.L."/>
            <person name="Alikhan N.F."/>
            <person name="Baker D."/>
            <person name="Gharbi K."/>
            <person name="Hall N."/>
            <person name="Watson M."/>
            <person name="Adriaenssens E.M."/>
            <person name="Foster-Nyarko E."/>
            <person name="Jarju S."/>
            <person name="Secka A."/>
            <person name="Antonio M."/>
            <person name="Oren A."/>
            <person name="Chaudhuri R.R."/>
            <person name="La Ragione R."/>
            <person name="Hildebrand F."/>
            <person name="Pallen M.J."/>
        </authorList>
    </citation>
    <scope>NUCLEOTIDE SEQUENCE</scope>
    <source>
        <strain evidence="5">17213</strain>
    </source>
</reference>
<dbReference type="PRINTS" id="PR00035">
    <property type="entry name" value="HTHGNTR"/>
</dbReference>
<dbReference type="GO" id="GO:0003700">
    <property type="term" value="F:DNA-binding transcription factor activity"/>
    <property type="evidence" value="ECO:0007669"/>
    <property type="project" value="InterPro"/>
</dbReference>
<dbReference type="PANTHER" id="PTHR43537:SF5">
    <property type="entry name" value="UXU OPERON TRANSCRIPTIONAL REGULATOR"/>
    <property type="match status" value="1"/>
</dbReference>
<protein>
    <submittedName>
        <fullName evidence="5">FadR family transcriptional regulator</fullName>
    </submittedName>
</protein>
<evidence type="ECO:0000259" key="4">
    <source>
        <dbReference type="PROSITE" id="PS50949"/>
    </source>
</evidence>
<dbReference type="CDD" id="cd07377">
    <property type="entry name" value="WHTH_GntR"/>
    <property type="match status" value="1"/>
</dbReference>
<dbReference type="SMART" id="SM00345">
    <property type="entry name" value="HTH_GNTR"/>
    <property type="match status" value="1"/>
</dbReference>
<dbReference type="SUPFAM" id="SSF48008">
    <property type="entry name" value="GntR ligand-binding domain-like"/>
    <property type="match status" value="1"/>
</dbReference>
<evidence type="ECO:0000256" key="1">
    <source>
        <dbReference type="ARBA" id="ARBA00023015"/>
    </source>
</evidence>
<keyword evidence="2" id="KW-0238">DNA-binding</keyword>
<dbReference type="Proteomes" id="UP000823631">
    <property type="component" value="Unassembled WGS sequence"/>
</dbReference>
<reference evidence="5" key="1">
    <citation type="submission" date="2020-10" db="EMBL/GenBank/DDBJ databases">
        <authorList>
            <person name="Gilroy R."/>
        </authorList>
    </citation>
    <scope>NUCLEOTIDE SEQUENCE</scope>
    <source>
        <strain evidence="5">17213</strain>
    </source>
</reference>
<comment type="caution">
    <text evidence="5">The sequence shown here is derived from an EMBL/GenBank/DDBJ whole genome shotgun (WGS) entry which is preliminary data.</text>
</comment>
<dbReference type="InterPro" id="IPR008920">
    <property type="entry name" value="TF_FadR/GntR_C"/>
</dbReference>
<dbReference type="InterPro" id="IPR036388">
    <property type="entry name" value="WH-like_DNA-bd_sf"/>
</dbReference>
<dbReference type="Gene3D" id="1.20.120.530">
    <property type="entry name" value="GntR ligand-binding domain-like"/>
    <property type="match status" value="1"/>
</dbReference>
<dbReference type="SUPFAM" id="SSF46785">
    <property type="entry name" value="Winged helix' DNA-binding domain"/>
    <property type="match status" value="1"/>
</dbReference>
<organism evidence="5 6">
    <name type="scientific">Candidatus Avisuccinivibrio stercorigallinarum</name>
    <dbReference type="NCBI Taxonomy" id="2840704"/>
    <lineage>
        <taxon>Bacteria</taxon>
        <taxon>Pseudomonadati</taxon>
        <taxon>Pseudomonadota</taxon>
        <taxon>Gammaproteobacteria</taxon>
        <taxon>Aeromonadales</taxon>
        <taxon>Succinivibrionaceae</taxon>
        <taxon>Succinivibrionaceae incertae sedis</taxon>
        <taxon>Candidatus Avisuccinivibrio</taxon>
    </lineage>
</organism>
<dbReference type="EMBL" id="JADINH010000009">
    <property type="protein sequence ID" value="MBO8414894.1"/>
    <property type="molecule type" value="Genomic_DNA"/>
</dbReference>
<name>A0A9D9GSJ4_9GAMM</name>
<dbReference type="Pfam" id="PF00392">
    <property type="entry name" value="GntR"/>
    <property type="match status" value="1"/>
</dbReference>
<keyword evidence="1" id="KW-0805">Transcription regulation</keyword>
<dbReference type="InterPro" id="IPR011711">
    <property type="entry name" value="GntR_C"/>
</dbReference>
<dbReference type="Pfam" id="PF07729">
    <property type="entry name" value="FCD"/>
    <property type="match status" value="1"/>
</dbReference>